<accession>A0A545AZK7</accession>
<sequence length="1426" mass="149007">MTAESLAEWARAHARSAGRSGGAPARVRPLVVRPLLRHTDITDGRVSSVTFVRAPTGVTSLVATDFAGAVRHRDLSSERTRVERAPEPGAEISAAVAYAGSDDRIRLVTGARNAAVGVGDLDREADRYRIGPAEDWVVALALTESGPGRAVVAAGTERGAVHVIENVGSAFNLRTLRTPGESAVTDVAWLDSFGDRESGASFVLVGCTDSNAYVFEVGSEQLVARLPGHHRRVRSVVAVPGTDLLATGDDDGSIRLWRGGNVVGELAGHTGTVRSLAAVTLPDGSTLLASAGGDSTVRLWHVEARVCVAVLDDPAFAIVVALALVDGRPVLAIGYDQSEVPGAFQVWDLETSAEPVAGRHEGMVRGVAFAPDGSGDVISGADDGRLVKWSPGRADGVELSRRAGPLRAVVAGPGWIVSTGGRELELSPYPPRTGTLPVRASYDAEVGPLAYLPSLGGESGLLAVGAENGHVHILTMDDLSEGLSEALVTNDHGQEFVPRGALGRSHNAHSYEVLALALCRLGDRPIAATTAVRYDQVLLFSVDDNGGWLGSLPNAPDGVTALAYGAGGLAVADPAGVLTIWDPATRQALRTMRSGAVHALAWLPGGRATLVAGGADGVVRLWDAGTGEVVAELRQSAAVCSLAARRLPSGEPQLAVGTADGEVRTVTVPIDAAGLPLPPRRPDALTVTDWPFALDGLRPNSNELRGRTVGLATLPDGRILVAAVNDDAVQIWDVRVGNLVQRVRSRAAPQSLAWIRPVTEEPELVVGYGDGSVRVWDALTGAVRHDLGSGPANGHVAVDGVRHRGSLLVAVGYPDGHSEIRDVDADTSIGLERQRASVVDLRFSRDDGNGLLAAATTDDVARVWVPPRPSAVRDLRAPRPGPNGTRAVAWNDSVVGAERLATADHDGVHVWDPRTGELVRRIPQTDLATLSVSWLRLGNGDEVLVAACGSGEAARPAGTLRFHSPGTGEMLAELPGRLRQTWALDSVPLRDGRVLLAAGGTGDRPVQLYVVEAQPEPAEAPPPGPAAPVPREWGVVADGLVRLASGGVSPPFGYLLRTVELLGAPPPAGVPEPMRHPMLGRLRDLGWPVAARVGLAVLLLADLPPEPRFTPPDSSASDQLDTLRTALSSATVPPHPAALPVDEIRRSADRLDGRVVSLLRVLGPDAVAADPLLPLRLRDRAAFLPNLDPATSGTAAAAVLDASDAVGAVAAAGHAGAGGLGRRGRLTGLLPSQLALPDDAFDLRFARGELLFRHHDAEPQWRPEPVVLVLDTSPGTFGPVESALRLVAHVVAVTSWRAGVAPQVVTTDRPCVPTELRTPADLVTVWTRRGWDPATLGTAVTTARRSGRVVAILTDWHRAVEHPVVTGSETRLVTSHVPGDEPDSAPAGPYEVRIPPGPTAAEVATAVRMLVIPSAVPSAAARDAFR</sequence>
<evidence type="ECO:0000256" key="3">
    <source>
        <dbReference type="PROSITE-ProRule" id="PRU00221"/>
    </source>
</evidence>
<dbReference type="SUPFAM" id="SSF50998">
    <property type="entry name" value="Quinoprotein alcohol dehydrogenase-like"/>
    <property type="match status" value="1"/>
</dbReference>
<comment type="caution">
    <text evidence="4">The sequence shown here is derived from an EMBL/GenBank/DDBJ whole genome shotgun (WGS) entry which is preliminary data.</text>
</comment>
<dbReference type="PROSITE" id="PS50082">
    <property type="entry name" value="WD_REPEATS_2"/>
    <property type="match status" value="5"/>
</dbReference>
<dbReference type="InterPro" id="IPR020472">
    <property type="entry name" value="WD40_PAC1"/>
</dbReference>
<feature type="repeat" description="WD" evidence="3">
    <location>
        <begin position="715"/>
        <end position="742"/>
    </location>
</feature>
<gene>
    <name evidence="4" type="ORF">FL583_00370</name>
</gene>
<dbReference type="Proteomes" id="UP000317982">
    <property type="component" value="Unassembled WGS sequence"/>
</dbReference>
<feature type="repeat" description="WD" evidence="3">
    <location>
        <begin position="590"/>
        <end position="632"/>
    </location>
</feature>
<dbReference type="InParanoid" id="A0A545AZK7"/>
<feature type="repeat" description="WD" evidence="3">
    <location>
        <begin position="266"/>
        <end position="310"/>
    </location>
</feature>
<reference evidence="4 5" key="1">
    <citation type="submission" date="2019-07" db="EMBL/GenBank/DDBJ databases">
        <title>Cryptosporangium phraense sp. nov., isolated from plant litter.</title>
        <authorList>
            <person name="Suriyachadkun C."/>
        </authorList>
    </citation>
    <scope>NUCLEOTIDE SEQUENCE [LARGE SCALE GENOMIC DNA]</scope>
    <source>
        <strain evidence="4 5">A-T 5661</strain>
    </source>
</reference>
<dbReference type="InterPro" id="IPR001680">
    <property type="entry name" value="WD40_rpt"/>
</dbReference>
<evidence type="ECO:0008006" key="6">
    <source>
        <dbReference type="Google" id="ProtNLM"/>
    </source>
</evidence>
<evidence type="ECO:0000256" key="1">
    <source>
        <dbReference type="ARBA" id="ARBA00022574"/>
    </source>
</evidence>
<keyword evidence="2" id="KW-0677">Repeat</keyword>
<dbReference type="PROSITE" id="PS00678">
    <property type="entry name" value="WD_REPEATS_1"/>
    <property type="match status" value="1"/>
</dbReference>
<evidence type="ECO:0000313" key="4">
    <source>
        <dbReference type="EMBL" id="TQS46771.1"/>
    </source>
</evidence>
<dbReference type="Pfam" id="PF00400">
    <property type="entry name" value="WD40"/>
    <property type="match status" value="4"/>
</dbReference>
<proteinExistence type="predicted"/>
<keyword evidence="5" id="KW-1185">Reference proteome</keyword>
<dbReference type="PANTHER" id="PTHR19848:SF8">
    <property type="entry name" value="F-BOX AND WD REPEAT DOMAIN CONTAINING 7"/>
    <property type="match status" value="1"/>
</dbReference>
<dbReference type="PRINTS" id="PR00320">
    <property type="entry name" value="GPROTEINBRPT"/>
</dbReference>
<feature type="repeat" description="WD" evidence="3">
    <location>
        <begin position="226"/>
        <end position="257"/>
    </location>
</feature>
<dbReference type="Gene3D" id="2.130.10.10">
    <property type="entry name" value="YVTN repeat-like/Quinoprotein amine dehydrogenase"/>
    <property type="match status" value="5"/>
</dbReference>
<feature type="repeat" description="WD" evidence="3">
    <location>
        <begin position="357"/>
        <end position="390"/>
    </location>
</feature>
<name>A0A545AZK7_9ACTN</name>
<organism evidence="4 5">
    <name type="scientific">Cryptosporangium phraense</name>
    <dbReference type="NCBI Taxonomy" id="2593070"/>
    <lineage>
        <taxon>Bacteria</taxon>
        <taxon>Bacillati</taxon>
        <taxon>Actinomycetota</taxon>
        <taxon>Actinomycetes</taxon>
        <taxon>Cryptosporangiales</taxon>
        <taxon>Cryptosporangiaceae</taxon>
        <taxon>Cryptosporangium</taxon>
    </lineage>
</organism>
<keyword evidence="1 3" id="KW-0853">WD repeat</keyword>
<dbReference type="InterPro" id="IPR015943">
    <property type="entry name" value="WD40/YVTN_repeat-like_dom_sf"/>
</dbReference>
<dbReference type="OrthoDB" id="134501at2"/>
<dbReference type="InterPro" id="IPR019775">
    <property type="entry name" value="WD40_repeat_CS"/>
</dbReference>
<dbReference type="SUPFAM" id="SSF50978">
    <property type="entry name" value="WD40 repeat-like"/>
    <property type="match status" value="2"/>
</dbReference>
<evidence type="ECO:0000313" key="5">
    <source>
        <dbReference type="Proteomes" id="UP000317982"/>
    </source>
</evidence>
<dbReference type="SUPFAM" id="SSF50969">
    <property type="entry name" value="YVTN repeat-like/Quinoprotein amine dehydrogenase"/>
    <property type="match status" value="1"/>
</dbReference>
<evidence type="ECO:0000256" key="2">
    <source>
        <dbReference type="ARBA" id="ARBA00022737"/>
    </source>
</evidence>
<dbReference type="InterPro" id="IPR011044">
    <property type="entry name" value="Quino_amine_DH_bsu"/>
</dbReference>
<dbReference type="InterPro" id="IPR011047">
    <property type="entry name" value="Quinoprotein_ADH-like_sf"/>
</dbReference>
<dbReference type="SMART" id="SM00320">
    <property type="entry name" value="WD40"/>
    <property type="match status" value="11"/>
</dbReference>
<dbReference type="EMBL" id="VIRS01000001">
    <property type="protein sequence ID" value="TQS46771.1"/>
    <property type="molecule type" value="Genomic_DNA"/>
</dbReference>
<protein>
    <recommendedName>
        <fullName evidence="6">WD40 repeat domain-containing protein</fullName>
    </recommendedName>
</protein>
<dbReference type="PROSITE" id="PS50294">
    <property type="entry name" value="WD_REPEATS_REGION"/>
    <property type="match status" value="2"/>
</dbReference>
<dbReference type="InterPro" id="IPR036322">
    <property type="entry name" value="WD40_repeat_dom_sf"/>
</dbReference>
<dbReference type="PANTHER" id="PTHR19848">
    <property type="entry name" value="WD40 REPEAT PROTEIN"/>
    <property type="match status" value="1"/>
</dbReference>